<evidence type="ECO:0000259" key="11">
    <source>
        <dbReference type="PROSITE" id="PS50188"/>
    </source>
</evidence>
<feature type="domain" description="B30.2/SPRY" evidence="11">
    <location>
        <begin position="400"/>
        <end position="591"/>
    </location>
</feature>
<evidence type="ECO:0000256" key="6">
    <source>
        <dbReference type="ARBA" id="ARBA00023054"/>
    </source>
</evidence>
<sequence>MEQPLDSMAEELTCSVCLSLFEAPVTIPCGHNFCGFCLELTWQGVSEFQCPQCRCLFPRKPDLKKNTILSNLVNQLRAMRGDTEEPVKGGEPLPPDTVLCDSCMKVGAARTCLICMASFCPEHLQPHLESPAFIDHQLVRPLSDLHLRKCPDHNKLLDYYCPEHSQCICCYCLAEHKQCHTCSLQEGKTNKELFYRDILRSLNRKIGNAENILVEMTAEQRQVMDITKKKKELLEGEYEEMKTLIEHEKRKSMKKIEDEERRVNNNFTSTQRIMDKKKQEFELMKVKVESLLKEDDDLQFLKRATKLQDTTSKEPFKPKIEFNEKLLHQIFQSSVSLKEEITAKLNNAAEGQERKPPSQAPSKPQKIEKPPKRSKSKPIAPPKPCAATPNNPTGFQGEPSRMASSIPDSREEVLKYAKMVLVNANTAHKRVIVSERYTKLSVSDTPQNYRDHPERFTHCSQVLCTQGFSKGIHYWEVEIQSGNFCGIGIAYQSILRKGAESRLGRNKHSWCIEYFNGKLQAWHDEKETHLTTPNTSRIGVLLNFDEGILSFFSVNKKFSQIFRFRAKFTEAVYPAFWVFSGNTVLSLNTFN</sequence>
<dbReference type="PANTHER" id="PTHR25465">
    <property type="entry name" value="B-BOX DOMAIN CONTAINING"/>
    <property type="match status" value="1"/>
</dbReference>
<evidence type="ECO:0000256" key="9">
    <source>
        <dbReference type="SAM" id="MobiDB-lite"/>
    </source>
</evidence>
<dbReference type="Pfam" id="PF15227">
    <property type="entry name" value="zf-C3HC4_4"/>
    <property type="match status" value="1"/>
</dbReference>
<gene>
    <name evidence="12" type="ORF">GDO86_016739</name>
</gene>
<dbReference type="CDD" id="cd19776">
    <property type="entry name" value="Bbox2_TRIM25_C-IV"/>
    <property type="match status" value="1"/>
</dbReference>
<keyword evidence="3 7" id="KW-0863">Zinc-finger</keyword>
<dbReference type="InterPro" id="IPR001870">
    <property type="entry name" value="B30.2/SPRY"/>
</dbReference>
<dbReference type="PROSITE" id="PS50188">
    <property type="entry name" value="B302_SPRY"/>
    <property type="match status" value="1"/>
</dbReference>
<dbReference type="InterPro" id="IPR003877">
    <property type="entry name" value="SPRY_dom"/>
</dbReference>
<keyword evidence="5" id="KW-0391">Immunity</keyword>
<dbReference type="PANTHER" id="PTHR25465:SF77">
    <property type="entry name" value="E3 UBIQUITIN_ISG15 LIGASE TRIM25"/>
    <property type="match status" value="1"/>
</dbReference>
<dbReference type="GO" id="GO:0045087">
    <property type="term" value="P:innate immune response"/>
    <property type="evidence" value="ECO:0007669"/>
    <property type="project" value="UniProtKB-KW"/>
</dbReference>
<dbReference type="InterPro" id="IPR017907">
    <property type="entry name" value="Znf_RING_CS"/>
</dbReference>
<dbReference type="EMBL" id="JAACNH010000009">
    <property type="protein sequence ID" value="KAG8432206.1"/>
    <property type="molecule type" value="Genomic_DNA"/>
</dbReference>
<evidence type="ECO:0000256" key="5">
    <source>
        <dbReference type="ARBA" id="ARBA00022859"/>
    </source>
</evidence>
<keyword evidence="2" id="KW-0479">Metal-binding</keyword>
<dbReference type="OrthoDB" id="6270329at2759"/>
<evidence type="ECO:0008006" key="14">
    <source>
        <dbReference type="Google" id="ProtNLM"/>
    </source>
</evidence>
<dbReference type="InterPro" id="IPR001841">
    <property type="entry name" value="Znf_RING"/>
</dbReference>
<dbReference type="SMART" id="SM00589">
    <property type="entry name" value="PRY"/>
    <property type="match status" value="1"/>
</dbReference>
<dbReference type="Pfam" id="PF00622">
    <property type="entry name" value="SPRY"/>
    <property type="match status" value="1"/>
</dbReference>
<accession>A0A8T2IPY5</accession>
<dbReference type="GO" id="GO:0005737">
    <property type="term" value="C:cytoplasm"/>
    <property type="evidence" value="ECO:0007669"/>
    <property type="project" value="UniProtKB-ARBA"/>
</dbReference>
<dbReference type="CDD" id="cd16597">
    <property type="entry name" value="RING-HC_TRIM25_C-IV"/>
    <property type="match status" value="1"/>
</dbReference>
<dbReference type="SUPFAM" id="SSF57845">
    <property type="entry name" value="B-box zinc-binding domain"/>
    <property type="match status" value="1"/>
</dbReference>
<dbReference type="CDD" id="cd19842">
    <property type="entry name" value="Bbox1_TRIM25-like_C-IV"/>
    <property type="match status" value="1"/>
</dbReference>
<dbReference type="InterPro" id="IPR043136">
    <property type="entry name" value="B30.2/SPRY_sf"/>
</dbReference>
<dbReference type="Gene3D" id="2.60.120.920">
    <property type="match status" value="1"/>
</dbReference>
<evidence type="ECO:0000313" key="13">
    <source>
        <dbReference type="Proteomes" id="UP000812440"/>
    </source>
</evidence>
<dbReference type="Pfam" id="PF25600">
    <property type="entry name" value="TRIM_CC"/>
    <property type="match status" value="1"/>
</dbReference>
<dbReference type="PROSITE" id="PS00518">
    <property type="entry name" value="ZF_RING_1"/>
    <property type="match status" value="1"/>
</dbReference>
<dbReference type="InterPro" id="IPR013083">
    <property type="entry name" value="Znf_RING/FYVE/PHD"/>
</dbReference>
<dbReference type="InterPro" id="IPR003879">
    <property type="entry name" value="Butyrophylin_SPRY"/>
</dbReference>
<feature type="domain" description="RING-type" evidence="10">
    <location>
        <begin position="14"/>
        <end position="54"/>
    </location>
</feature>
<dbReference type="InterPro" id="IPR006574">
    <property type="entry name" value="PRY"/>
</dbReference>
<name>A0A8T2IPY5_9PIPI</name>
<dbReference type="PROSITE" id="PS50089">
    <property type="entry name" value="ZF_RING_2"/>
    <property type="match status" value="1"/>
</dbReference>
<dbReference type="Pfam" id="PF13765">
    <property type="entry name" value="PRY"/>
    <property type="match status" value="1"/>
</dbReference>
<keyword evidence="6 8" id="KW-0175">Coiled coil</keyword>
<dbReference type="SUPFAM" id="SSF49899">
    <property type="entry name" value="Concanavalin A-like lectins/glucanases"/>
    <property type="match status" value="1"/>
</dbReference>
<dbReference type="Gene3D" id="3.30.160.60">
    <property type="entry name" value="Classic Zinc Finger"/>
    <property type="match status" value="1"/>
</dbReference>
<evidence type="ECO:0000256" key="7">
    <source>
        <dbReference type="PROSITE-ProRule" id="PRU00175"/>
    </source>
</evidence>
<keyword evidence="4" id="KW-0862">Zinc</keyword>
<dbReference type="Gene3D" id="3.30.40.10">
    <property type="entry name" value="Zinc/RING finger domain, C3HC4 (zinc finger)"/>
    <property type="match status" value="1"/>
</dbReference>
<protein>
    <recommendedName>
        <fullName evidence="14">E3 ubiquitin/ISG15 ligase TRIM25</fullName>
    </recommendedName>
</protein>
<dbReference type="SUPFAM" id="SSF57850">
    <property type="entry name" value="RING/U-box"/>
    <property type="match status" value="1"/>
</dbReference>
<feature type="region of interest" description="Disordered" evidence="9">
    <location>
        <begin position="347"/>
        <end position="407"/>
    </location>
</feature>
<feature type="coiled-coil region" evidence="8">
    <location>
        <begin position="199"/>
        <end position="294"/>
    </location>
</feature>
<dbReference type="InterPro" id="IPR051051">
    <property type="entry name" value="E3_ubiq-ligase_TRIM/RNF"/>
</dbReference>
<evidence type="ECO:0000256" key="1">
    <source>
        <dbReference type="ARBA" id="ARBA00022588"/>
    </source>
</evidence>
<dbReference type="AlphaFoldDB" id="A0A8T2IPY5"/>
<evidence type="ECO:0000256" key="2">
    <source>
        <dbReference type="ARBA" id="ARBA00022723"/>
    </source>
</evidence>
<dbReference type="SMART" id="SM00184">
    <property type="entry name" value="RING"/>
    <property type="match status" value="1"/>
</dbReference>
<evidence type="ECO:0000313" key="12">
    <source>
        <dbReference type="EMBL" id="KAG8432206.1"/>
    </source>
</evidence>
<evidence type="ECO:0000256" key="3">
    <source>
        <dbReference type="ARBA" id="ARBA00022771"/>
    </source>
</evidence>
<keyword evidence="1" id="KW-0399">Innate immunity</keyword>
<comment type="caution">
    <text evidence="12">The sequence shown here is derived from an EMBL/GenBank/DDBJ whole genome shotgun (WGS) entry which is preliminary data.</text>
</comment>
<evidence type="ECO:0000259" key="10">
    <source>
        <dbReference type="PROSITE" id="PS50089"/>
    </source>
</evidence>
<dbReference type="Proteomes" id="UP000812440">
    <property type="component" value="Chromosome 9"/>
</dbReference>
<reference evidence="12" key="1">
    <citation type="thesis" date="2020" institute="ProQuest LLC" country="789 East Eisenhower Parkway, Ann Arbor, MI, USA">
        <title>Comparative Genomics and Chromosome Evolution.</title>
        <authorList>
            <person name="Mudd A.B."/>
        </authorList>
    </citation>
    <scope>NUCLEOTIDE SEQUENCE</scope>
    <source>
        <strain evidence="12">Female2</strain>
        <tissue evidence="12">Blood</tissue>
    </source>
</reference>
<proteinExistence type="predicted"/>
<dbReference type="InterPro" id="IPR013320">
    <property type="entry name" value="ConA-like_dom_sf"/>
</dbReference>
<evidence type="ECO:0000256" key="8">
    <source>
        <dbReference type="SAM" id="Coils"/>
    </source>
</evidence>
<dbReference type="Gene3D" id="4.10.830.40">
    <property type="match status" value="1"/>
</dbReference>
<dbReference type="PRINTS" id="PR01407">
    <property type="entry name" value="BUTYPHLNCDUF"/>
</dbReference>
<dbReference type="GO" id="GO:0008270">
    <property type="term" value="F:zinc ion binding"/>
    <property type="evidence" value="ECO:0007669"/>
    <property type="project" value="UniProtKB-KW"/>
</dbReference>
<dbReference type="SMART" id="SM00449">
    <property type="entry name" value="SPRY"/>
    <property type="match status" value="1"/>
</dbReference>
<dbReference type="InterPro" id="IPR058030">
    <property type="entry name" value="TRIM8/14/16/25/29/45/65_CC"/>
</dbReference>
<organism evidence="12 13">
    <name type="scientific">Hymenochirus boettgeri</name>
    <name type="common">Congo dwarf clawed frog</name>
    <dbReference type="NCBI Taxonomy" id="247094"/>
    <lineage>
        <taxon>Eukaryota</taxon>
        <taxon>Metazoa</taxon>
        <taxon>Chordata</taxon>
        <taxon>Craniata</taxon>
        <taxon>Vertebrata</taxon>
        <taxon>Euteleostomi</taxon>
        <taxon>Amphibia</taxon>
        <taxon>Batrachia</taxon>
        <taxon>Anura</taxon>
        <taxon>Pipoidea</taxon>
        <taxon>Pipidae</taxon>
        <taxon>Pipinae</taxon>
        <taxon>Hymenochirus</taxon>
    </lineage>
</organism>
<keyword evidence="13" id="KW-1185">Reference proteome</keyword>
<evidence type="ECO:0000256" key="4">
    <source>
        <dbReference type="ARBA" id="ARBA00022833"/>
    </source>
</evidence>